<feature type="domain" description="SHSP" evidence="3">
    <location>
        <begin position="24"/>
        <end position="137"/>
    </location>
</feature>
<dbReference type="InParanoid" id="A0A061AB10"/>
<reference evidence="5" key="1">
    <citation type="submission" date="2014-05" db="EMBL/GenBank/DDBJ databases">
        <authorList>
            <person name="Kube M."/>
        </authorList>
    </citation>
    <scope>NUCLEOTIDE SEQUENCE [LARGE SCALE GENOMIC DNA]</scope>
</reference>
<dbReference type="PANTHER" id="PTHR11527">
    <property type="entry name" value="HEAT-SHOCK PROTEIN 20 FAMILY MEMBER"/>
    <property type="match status" value="1"/>
</dbReference>
<proteinExistence type="inferred from homology"/>
<keyword evidence="4" id="KW-0121">Carboxypeptidase</keyword>
<evidence type="ECO:0000256" key="1">
    <source>
        <dbReference type="PROSITE-ProRule" id="PRU00285"/>
    </source>
</evidence>
<dbReference type="Proteomes" id="UP000032434">
    <property type="component" value="Chromosome 1"/>
</dbReference>
<dbReference type="STRING" id="35623.Aocu_05160"/>
<evidence type="ECO:0000313" key="4">
    <source>
        <dbReference type="EMBL" id="CDR30589.1"/>
    </source>
</evidence>
<dbReference type="InterPro" id="IPR031107">
    <property type="entry name" value="Small_HSP"/>
</dbReference>
<accession>A0A061AB10</accession>
<evidence type="ECO:0000256" key="2">
    <source>
        <dbReference type="RuleBase" id="RU003616"/>
    </source>
</evidence>
<dbReference type="CDD" id="cd06471">
    <property type="entry name" value="ACD_LpsHSP_like"/>
    <property type="match status" value="1"/>
</dbReference>
<dbReference type="AlphaFoldDB" id="A0A061AB10"/>
<dbReference type="SUPFAM" id="SSF49764">
    <property type="entry name" value="HSP20-like chaperones"/>
    <property type="match status" value="1"/>
</dbReference>
<name>A0A061AB10_9MOLU</name>
<dbReference type="Gene3D" id="2.60.40.790">
    <property type="match status" value="1"/>
</dbReference>
<keyword evidence="4" id="KW-0645">Protease</keyword>
<dbReference type="InterPro" id="IPR008978">
    <property type="entry name" value="HSP20-like_chaperone"/>
</dbReference>
<dbReference type="PATRIC" id="fig|35623.3.peg.517"/>
<dbReference type="PROSITE" id="PS01031">
    <property type="entry name" value="SHSP"/>
    <property type="match status" value="1"/>
</dbReference>
<dbReference type="InterPro" id="IPR002068">
    <property type="entry name" value="A-crystallin/Hsp20_dom"/>
</dbReference>
<dbReference type="KEGG" id="aoc:Aocu_05160"/>
<sequence>MFGLAKRQKDFFDEFFEDFTSFPKLQSSSFMKTDIKELDHGYELMIEMPGFDKEDIKVSVDQGYLVVEATHQSEKETESDKNTYIKQERYYGSMKRSYYIGDINLDNVKGSFDKGILTLNIPKNTPKVPEKKYLEIK</sequence>
<dbReference type="EMBL" id="LK028559">
    <property type="protein sequence ID" value="CDR30589.1"/>
    <property type="molecule type" value="Genomic_DNA"/>
</dbReference>
<evidence type="ECO:0000313" key="5">
    <source>
        <dbReference type="Proteomes" id="UP000032434"/>
    </source>
</evidence>
<dbReference type="Pfam" id="PF00011">
    <property type="entry name" value="HSP20"/>
    <property type="match status" value="1"/>
</dbReference>
<protein>
    <submittedName>
        <fullName evidence="4">Zn-dependent carboxypeptidase, Taq type</fullName>
    </submittedName>
</protein>
<keyword evidence="5" id="KW-1185">Reference proteome</keyword>
<dbReference type="GO" id="GO:0004180">
    <property type="term" value="F:carboxypeptidase activity"/>
    <property type="evidence" value="ECO:0007669"/>
    <property type="project" value="UniProtKB-KW"/>
</dbReference>
<dbReference type="HOGENOM" id="CLU_046737_8_0_14"/>
<keyword evidence="4" id="KW-0378">Hydrolase</keyword>
<evidence type="ECO:0000259" key="3">
    <source>
        <dbReference type="PROSITE" id="PS01031"/>
    </source>
</evidence>
<organism evidence="4 5">
    <name type="scientific">Acholeplasma oculi</name>
    <dbReference type="NCBI Taxonomy" id="35623"/>
    <lineage>
        <taxon>Bacteria</taxon>
        <taxon>Bacillati</taxon>
        <taxon>Mycoplasmatota</taxon>
        <taxon>Mollicutes</taxon>
        <taxon>Acholeplasmatales</taxon>
        <taxon>Acholeplasmataceae</taxon>
        <taxon>Acholeplasma</taxon>
    </lineage>
</organism>
<gene>
    <name evidence="4" type="ORF">Aocu_05160</name>
</gene>
<comment type="similarity">
    <text evidence="1 2">Belongs to the small heat shock protein (HSP20) family.</text>
</comment>